<keyword evidence="3" id="KW-1185">Reference proteome</keyword>
<reference evidence="3" key="1">
    <citation type="submission" date="2015-09" db="EMBL/GenBank/DDBJ databases">
        <authorList>
            <person name="Sai Rama Sridatta P."/>
        </authorList>
    </citation>
    <scope>NUCLEOTIDE SEQUENCE [LARGE SCALE GENOMIC DNA]</scope>
</reference>
<dbReference type="Pfam" id="PF00782">
    <property type="entry name" value="DSPc"/>
    <property type="match status" value="1"/>
</dbReference>
<dbReference type="InterPro" id="IPR000340">
    <property type="entry name" value="Dual-sp_phosphatase_cat-dom"/>
</dbReference>
<dbReference type="STRING" id="8187.ENSLCAP00010027979"/>
<dbReference type="InterPro" id="IPR051029">
    <property type="entry name" value="mRNA_Capping_Enz/RNA_Phosphat"/>
</dbReference>
<reference evidence="2" key="3">
    <citation type="submission" date="2025-09" db="UniProtKB">
        <authorList>
            <consortium name="Ensembl"/>
        </authorList>
    </citation>
    <scope>IDENTIFICATION</scope>
</reference>
<dbReference type="Ensembl" id="ENSLCAT00010028589.1">
    <property type="protein sequence ID" value="ENSLCAP00010027979.1"/>
    <property type="gene ID" value="ENSLCAG00010013164.1"/>
</dbReference>
<evidence type="ECO:0000313" key="2">
    <source>
        <dbReference type="Ensembl" id="ENSLCAP00010027979.1"/>
    </source>
</evidence>
<sequence length="202" mass="23515">MFPCEKKKKGSVPDRWLDYSPVPASESFSFWDVLDSLENQNQELHLIINLTFTTKGSQVPSDATILSFKWAVRRFLRENWDNGKLIGVHCTHGLNRTGYLVCRYLIDVDGLDPPTAMELFNSFNPQKKKQSFNLYHDNINKFSIFVFKSFFSVSFETFLNITFCFSDCFCVETKMTNYFCLQTFSQTWFVILDSFTAVSLLM</sequence>
<protein>
    <recommendedName>
        <fullName evidence="1">Tyrosine specific protein phosphatases domain-containing protein</fullName>
    </recommendedName>
</protein>
<accession>A0A4W6DSV5</accession>
<evidence type="ECO:0000313" key="3">
    <source>
        <dbReference type="Proteomes" id="UP000314980"/>
    </source>
</evidence>
<dbReference type="InParanoid" id="A0A4W6DSV5"/>
<dbReference type="GO" id="GO:0004651">
    <property type="term" value="F:polynucleotide 5'-phosphatase activity"/>
    <property type="evidence" value="ECO:0007669"/>
    <property type="project" value="TreeGrafter"/>
</dbReference>
<organism evidence="2 3">
    <name type="scientific">Lates calcarifer</name>
    <name type="common">Barramundi</name>
    <name type="synonym">Holocentrus calcarifer</name>
    <dbReference type="NCBI Taxonomy" id="8187"/>
    <lineage>
        <taxon>Eukaryota</taxon>
        <taxon>Metazoa</taxon>
        <taxon>Chordata</taxon>
        <taxon>Craniata</taxon>
        <taxon>Vertebrata</taxon>
        <taxon>Euteleostomi</taxon>
        <taxon>Actinopterygii</taxon>
        <taxon>Neopterygii</taxon>
        <taxon>Teleostei</taxon>
        <taxon>Neoteleostei</taxon>
        <taxon>Acanthomorphata</taxon>
        <taxon>Carangaria</taxon>
        <taxon>Carangaria incertae sedis</taxon>
        <taxon>Centropomidae</taxon>
        <taxon>Lates</taxon>
    </lineage>
</organism>
<dbReference type="PROSITE" id="PS00383">
    <property type="entry name" value="TYR_PHOSPHATASE_1"/>
    <property type="match status" value="1"/>
</dbReference>
<dbReference type="SUPFAM" id="SSF52799">
    <property type="entry name" value="(Phosphotyrosine protein) phosphatases II"/>
    <property type="match status" value="1"/>
</dbReference>
<dbReference type="GeneTree" id="ENSGT00940000155847"/>
<dbReference type="PROSITE" id="PS50056">
    <property type="entry name" value="TYR_PHOSPHATASE_2"/>
    <property type="match status" value="1"/>
</dbReference>
<dbReference type="InterPro" id="IPR016130">
    <property type="entry name" value="Tyr_Pase_AS"/>
</dbReference>
<dbReference type="InterPro" id="IPR029021">
    <property type="entry name" value="Prot-tyrosine_phosphatase-like"/>
</dbReference>
<dbReference type="AlphaFoldDB" id="A0A4W6DSV5"/>
<proteinExistence type="predicted"/>
<dbReference type="Proteomes" id="UP000314980">
    <property type="component" value="Unassembled WGS sequence"/>
</dbReference>
<dbReference type="PANTHER" id="PTHR10367:SF9">
    <property type="entry name" value="DUAL-SPECIFICITY PHOSPHATASE 11 (RNA_RNP COMPLEX 1-INTERACTING)"/>
    <property type="match status" value="1"/>
</dbReference>
<feature type="domain" description="Tyrosine specific protein phosphatases" evidence="1">
    <location>
        <begin position="66"/>
        <end position="125"/>
    </location>
</feature>
<evidence type="ECO:0000259" key="1">
    <source>
        <dbReference type="PROSITE" id="PS50056"/>
    </source>
</evidence>
<dbReference type="Gene3D" id="3.90.190.10">
    <property type="entry name" value="Protein tyrosine phosphatase superfamily"/>
    <property type="match status" value="1"/>
</dbReference>
<name>A0A4W6DSV5_LATCA</name>
<dbReference type="PANTHER" id="PTHR10367">
    <property type="entry name" value="MRNA-CAPPING ENZYME"/>
    <property type="match status" value="1"/>
</dbReference>
<dbReference type="InterPro" id="IPR000387">
    <property type="entry name" value="Tyr_Pase_dom"/>
</dbReference>
<reference evidence="2" key="2">
    <citation type="submission" date="2025-08" db="UniProtKB">
        <authorList>
            <consortium name="Ensembl"/>
        </authorList>
    </citation>
    <scope>IDENTIFICATION</scope>
</reference>